<feature type="signal peptide" evidence="3">
    <location>
        <begin position="1"/>
        <end position="21"/>
    </location>
</feature>
<evidence type="ECO:0000313" key="6">
    <source>
        <dbReference type="Proteomes" id="UP000005801"/>
    </source>
</evidence>
<dbReference type="OrthoDB" id="9806939at2"/>
<evidence type="ECO:0000259" key="4">
    <source>
        <dbReference type="Pfam" id="PF25973"/>
    </source>
</evidence>
<dbReference type="STRING" id="391625.PPSIR1_18877"/>
<dbReference type="GO" id="GO:1990281">
    <property type="term" value="C:efflux pump complex"/>
    <property type="evidence" value="ECO:0007669"/>
    <property type="project" value="TreeGrafter"/>
</dbReference>
<feature type="region of interest" description="Disordered" evidence="2">
    <location>
        <begin position="376"/>
        <end position="406"/>
    </location>
</feature>
<evidence type="ECO:0000256" key="3">
    <source>
        <dbReference type="SAM" id="SignalP"/>
    </source>
</evidence>
<dbReference type="eggNOG" id="COG0845">
    <property type="taxonomic scope" value="Bacteria"/>
</dbReference>
<dbReference type="Proteomes" id="UP000005801">
    <property type="component" value="Unassembled WGS sequence"/>
</dbReference>
<dbReference type="Gene3D" id="1.10.287.470">
    <property type="entry name" value="Helix hairpin bin"/>
    <property type="match status" value="1"/>
</dbReference>
<accession>A6GBJ1</accession>
<sequence length="406" mass="44041">MHKLLTHLVLPLTLVAGSVAAAVVLIEGPEDAHARAPESQPPLVRVDTLRVAEHRTRVEANGVAEATRALTLVPEVGGKVVFVAEQLDEGGRVREGEVLVRIEARAYTIALNQAKAELAQAEAELELERGRGRSAKREWERYGGGDQDESGRLASRGPQLASAEAMVDLRKAAVERAKLDLRRTAIRAPFDALVTSEQVEAGQVVSQGSQLASLVAADELWVRAPLRIDALDALDLAAEREDGEGSPIHMQLPTGRGGTVSVTGEALRLGANIDTDTRKAELIIRVVREPETSAALLPGAFVTLAFESPRPTRALQFPRDALVEGRRVWLVDEDERLRRLDLDIAWTDADSIFVRPESLSAEWAEAAEQRGLQVVRRPSPAALEGMQVRTETDADADADEPEADHD</sequence>
<dbReference type="NCBIfam" id="TIGR01730">
    <property type="entry name" value="RND_mfp"/>
    <property type="match status" value="1"/>
</dbReference>
<dbReference type="AlphaFoldDB" id="A6GBJ1"/>
<comment type="caution">
    <text evidence="5">The sequence shown here is derived from an EMBL/GenBank/DDBJ whole genome shotgun (WGS) entry which is preliminary data.</text>
</comment>
<feature type="domain" description="CzcB-like barrel-sandwich hybrid" evidence="4">
    <location>
        <begin position="71"/>
        <end position="211"/>
    </location>
</feature>
<organism evidence="5 6">
    <name type="scientific">Plesiocystis pacifica SIR-1</name>
    <dbReference type="NCBI Taxonomy" id="391625"/>
    <lineage>
        <taxon>Bacteria</taxon>
        <taxon>Pseudomonadati</taxon>
        <taxon>Myxococcota</taxon>
        <taxon>Polyangia</taxon>
        <taxon>Nannocystales</taxon>
        <taxon>Nannocystaceae</taxon>
        <taxon>Plesiocystis</taxon>
    </lineage>
</organism>
<gene>
    <name evidence="5" type="ORF">PPSIR1_18877</name>
</gene>
<feature type="chain" id="PRO_5002695382" evidence="3">
    <location>
        <begin position="22"/>
        <end position="406"/>
    </location>
</feature>
<dbReference type="EMBL" id="ABCS01000058">
    <property type="protein sequence ID" value="EDM76795.1"/>
    <property type="molecule type" value="Genomic_DNA"/>
</dbReference>
<dbReference type="RefSeq" id="WP_006974082.1">
    <property type="nucleotide sequence ID" value="NZ_ABCS01000058.1"/>
</dbReference>
<dbReference type="PANTHER" id="PTHR30469">
    <property type="entry name" value="MULTIDRUG RESISTANCE PROTEIN MDTA"/>
    <property type="match status" value="1"/>
</dbReference>
<dbReference type="Pfam" id="PF25973">
    <property type="entry name" value="BSH_CzcB"/>
    <property type="match status" value="1"/>
</dbReference>
<reference evidence="5 6" key="1">
    <citation type="submission" date="2007-06" db="EMBL/GenBank/DDBJ databases">
        <authorList>
            <person name="Shimkets L."/>
            <person name="Ferriera S."/>
            <person name="Johnson J."/>
            <person name="Kravitz S."/>
            <person name="Beeson K."/>
            <person name="Sutton G."/>
            <person name="Rogers Y.-H."/>
            <person name="Friedman R."/>
            <person name="Frazier M."/>
            <person name="Venter J.C."/>
        </authorList>
    </citation>
    <scope>NUCLEOTIDE SEQUENCE [LARGE SCALE GENOMIC DNA]</scope>
    <source>
        <strain evidence="5 6">SIR-1</strain>
    </source>
</reference>
<comment type="similarity">
    <text evidence="1">Belongs to the membrane fusion protein (MFP) (TC 8.A.1) family.</text>
</comment>
<feature type="region of interest" description="Disordered" evidence="2">
    <location>
        <begin position="136"/>
        <end position="157"/>
    </location>
</feature>
<proteinExistence type="inferred from homology"/>
<dbReference type="Gene3D" id="2.40.50.100">
    <property type="match status" value="1"/>
</dbReference>
<keyword evidence="3" id="KW-0732">Signal</keyword>
<dbReference type="Gene3D" id="2.40.30.170">
    <property type="match status" value="1"/>
</dbReference>
<dbReference type="GO" id="GO:0015562">
    <property type="term" value="F:efflux transmembrane transporter activity"/>
    <property type="evidence" value="ECO:0007669"/>
    <property type="project" value="TreeGrafter"/>
</dbReference>
<evidence type="ECO:0000256" key="1">
    <source>
        <dbReference type="ARBA" id="ARBA00009477"/>
    </source>
</evidence>
<dbReference type="InterPro" id="IPR058647">
    <property type="entry name" value="BSH_CzcB-like"/>
</dbReference>
<protein>
    <submittedName>
        <fullName evidence="5">Membrane-fusion protein</fullName>
    </submittedName>
</protein>
<evidence type="ECO:0000256" key="2">
    <source>
        <dbReference type="SAM" id="MobiDB-lite"/>
    </source>
</evidence>
<dbReference type="InterPro" id="IPR006143">
    <property type="entry name" value="RND_pump_MFP"/>
</dbReference>
<feature type="compositionally biased region" description="Acidic residues" evidence="2">
    <location>
        <begin position="393"/>
        <end position="406"/>
    </location>
</feature>
<keyword evidence="6" id="KW-1185">Reference proteome</keyword>
<name>A6GBJ1_9BACT</name>
<evidence type="ECO:0000313" key="5">
    <source>
        <dbReference type="EMBL" id="EDM76795.1"/>
    </source>
</evidence>
<dbReference type="SUPFAM" id="SSF111369">
    <property type="entry name" value="HlyD-like secretion proteins"/>
    <property type="match status" value="1"/>
</dbReference>